<proteinExistence type="predicted"/>
<gene>
    <name evidence="2" type="ORF">AC058_20365</name>
</gene>
<dbReference type="EMBL" id="LFZS01000062">
    <property type="protein sequence ID" value="ONN48415.1"/>
    <property type="molecule type" value="Genomic_DNA"/>
</dbReference>
<feature type="region of interest" description="Disordered" evidence="1">
    <location>
        <begin position="1"/>
        <end position="21"/>
    </location>
</feature>
<organism evidence="2 3">
    <name type="scientific">Acinetobacter genomosp. 33YU</name>
    <dbReference type="NCBI Taxonomy" id="1675530"/>
    <lineage>
        <taxon>Bacteria</taxon>
        <taxon>Pseudomonadati</taxon>
        <taxon>Pseudomonadota</taxon>
        <taxon>Gammaproteobacteria</taxon>
        <taxon>Moraxellales</taxon>
        <taxon>Moraxellaceae</taxon>
        <taxon>Acinetobacter</taxon>
    </lineage>
</organism>
<feature type="compositionally biased region" description="Basic and acidic residues" evidence="1">
    <location>
        <begin position="7"/>
        <end position="21"/>
    </location>
</feature>
<dbReference type="Proteomes" id="UP000189376">
    <property type="component" value="Unassembled WGS sequence"/>
</dbReference>
<evidence type="ECO:0000313" key="3">
    <source>
        <dbReference type="Proteomes" id="UP000189376"/>
    </source>
</evidence>
<accession>A0A1V2UNB4</accession>
<dbReference type="RefSeq" id="WP_077170334.1">
    <property type="nucleotide sequence ID" value="NZ_LFZS01000062.1"/>
</dbReference>
<reference evidence="2 3" key="1">
    <citation type="submission" date="2015-07" db="EMBL/GenBank/DDBJ databases">
        <title>Acinetobacter yuneri, a novel member of Acinetobacter calcoaceticus-Acinetobacter baumannii complex isolated from clinical specimen.</title>
        <authorList>
            <person name="Yu Y."/>
        </authorList>
    </citation>
    <scope>NUCLEOTIDE SEQUENCE [LARGE SCALE GENOMIC DNA]</scope>
    <source>
        <strain evidence="2 3">A362</strain>
    </source>
</reference>
<evidence type="ECO:0000313" key="2">
    <source>
        <dbReference type="EMBL" id="ONN48415.1"/>
    </source>
</evidence>
<evidence type="ECO:0000256" key="1">
    <source>
        <dbReference type="SAM" id="MobiDB-lite"/>
    </source>
</evidence>
<protein>
    <submittedName>
        <fullName evidence="2">Uncharacterized protein</fullName>
    </submittedName>
</protein>
<sequence>MALNLTKIKDEAKKDKDQEEQNRQNIAKIISGVSQHREDLKNWFISLFPDEKIENNGYTEFNVLFDGGTKVSLVLELITKTSKGGMAQINDRNDFSFKKTKNGNLVASCTFIDETDYLNLDTGSKNYKYTYATQKENRIFTFSDLEQFVQYVVDK</sequence>
<name>A0A1V2UNB4_9GAMM</name>
<dbReference type="AlphaFoldDB" id="A0A1V2UNB4"/>
<comment type="caution">
    <text evidence="2">The sequence shown here is derived from an EMBL/GenBank/DDBJ whole genome shotgun (WGS) entry which is preliminary data.</text>
</comment>
<keyword evidence="3" id="KW-1185">Reference proteome</keyword>